<evidence type="ECO:0000256" key="1">
    <source>
        <dbReference type="SAM" id="MobiDB-lite"/>
    </source>
</evidence>
<proteinExistence type="predicted"/>
<dbReference type="RefSeq" id="WP_246131258.1">
    <property type="nucleotide sequence ID" value="NZ_BAAARM010000005.1"/>
</dbReference>
<sequence>MSAPADLLTLPRSVLLALWVERVGAGSGPLQSALDAVQGEDEPHTVRLGEGADASGEGLAGLLAAWCSGPRDVAAVLPAPGDLTGVPAAAGRLSVDAGECVLVHGAAGSFAAVPVVEEFGSALEPGYLVTWEVRAVPDWRTRLLGTLGSLAESERDLRQALISATEALASLDVARWRPDAAEAIASLRGDTPVRWPVPDGLDGRRLRVLVTAARLRAIVALATSDDGGAVNLWQADQRSAALREVDRAARRAMSAATATPGQGPSAAARS</sequence>
<organism evidence="2 3">
    <name type="scientific">Cellulomonas aerilata</name>
    <dbReference type="NCBI Taxonomy" id="515326"/>
    <lineage>
        <taxon>Bacteria</taxon>
        <taxon>Bacillati</taxon>
        <taxon>Actinomycetota</taxon>
        <taxon>Actinomycetes</taxon>
        <taxon>Micrococcales</taxon>
        <taxon>Cellulomonadaceae</taxon>
        <taxon>Cellulomonas</taxon>
    </lineage>
</organism>
<evidence type="ECO:0000313" key="3">
    <source>
        <dbReference type="Proteomes" id="UP000321181"/>
    </source>
</evidence>
<dbReference type="EMBL" id="BJYY01000019">
    <property type="protein sequence ID" value="GEO35359.1"/>
    <property type="molecule type" value="Genomic_DNA"/>
</dbReference>
<name>A0A512DFV2_9CELL</name>
<protein>
    <submittedName>
        <fullName evidence="2">Uncharacterized protein</fullName>
    </submittedName>
</protein>
<feature type="region of interest" description="Disordered" evidence="1">
    <location>
        <begin position="251"/>
        <end position="270"/>
    </location>
</feature>
<accession>A0A512DFV2</accession>
<keyword evidence="3" id="KW-1185">Reference proteome</keyword>
<evidence type="ECO:0000313" key="2">
    <source>
        <dbReference type="EMBL" id="GEO35359.1"/>
    </source>
</evidence>
<dbReference type="AlphaFoldDB" id="A0A512DFV2"/>
<reference evidence="2 3" key="1">
    <citation type="submission" date="2019-07" db="EMBL/GenBank/DDBJ databases">
        <title>Whole genome shotgun sequence of Cellulomonas aerilata NBRC 106308.</title>
        <authorList>
            <person name="Hosoyama A."/>
            <person name="Uohara A."/>
            <person name="Ohji S."/>
            <person name="Ichikawa N."/>
        </authorList>
    </citation>
    <scope>NUCLEOTIDE SEQUENCE [LARGE SCALE GENOMIC DNA]</scope>
    <source>
        <strain evidence="2 3">NBRC 106308</strain>
    </source>
</reference>
<dbReference type="Proteomes" id="UP000321181">
    <property type="component" value="Unassembled WGS sequence"/>
</dbReference>
<comment type="caution">
    <text evidence="2">The sequence shown here is derived from an EMBL/GenBank/DDBJ whole genome shotgun (WGS) entry which is preliminary data.</text>
</comment>
<gene>
    <name evidence="2" type="ORF">CAE01nite_30840</name>
</gene>